<proteinExistence type="predicted"/>
<evidence type="ECO:0000256" key="1">
    <source>
        <dbReference type="SAM" id="Phobius"/>
    </source>
</evidence>
<name>W4IVZ5_PLAFP</name>
<keyword evidence="1" id="KW-1133">Transmembrane helix</keyword>
<reference evidence="2 3" key="1">
    <citation type="submission" date="2013-02" db="EMBL/GenBank/DDBJ databases">
        <title>The Genome Annotation of Plasmodium falciparum Palo Alto/Uganda.</title>
        <authorList>
            <consortium name="The Broad Institute Genome Sequencing Platform"/>
            <consortium name="The Broad Institute Genome Sequencing Center for Infectious Disease"/>
            <person name="Neafsey D."/>
            <person name="Hoffman S."/>
            <person name="Volkman S."/>
            <person name="Rosenthal P."/>
            <person name="Walker B."/>
            <person name="Young S.K."/>
            <person name="Zeng Q."/>
            <person name="Gargeya S."/>
            <person name="Fitzgerald M."/>
            <person name="Haas B."/>
            <person name="Abouelleil A."/>
            <person name="Allen A.W."/>
            <person name="Alvarado L."/>
            <person name="Arachchi H.M."/>
            <person name="Berlin A.M."/>
            <person name="Chapman S.B."/>
            <person name="Gainer-Dewar J."/>
            <person name="Goldberg J."/>
            <person name="Griggs A."/>
            <person name="Gujja S."/>
            <person name="Hansen M."/>
            <person name="Howarth C."/>
            <person name="Imamovic A."/>
            <person name="Ireland A."/>
            <person name="Larimer J."/>
            <person name="McCowan C."/>
            <person name="Murphy C."/>
            <person name="Pearson M."/>
            <person name="Poon T.W."/>
            <person name="Priest M."/>
            <person name="Roberts A."/>
            <person name="Saif S."/>
            <person name="Shea T."/>
            <person name="Sisk P."/>
            <person name="Sykes S."/>
            <person name="Wortman J."/>
            <person name="Nusbaum C."/>
            <person name="Birren B."/>
        </authorList>
    </citation>
    <scope>NUCLEOTIDE SEQUENCE [LARGE SCALE GENOMIC DNA]</scope>
    <source>
        <strain evidence="2 3">Palo Alto/Uganda</strain>
    </source>
</reference>
<gene>
    <name evidence="2" type="ORF">PFUGPA_04050</name>
</gene>
<dbReference type="EMBL" id="KI927384">
    <property type="protein sequence ID" value="ETW54180.1"/>
    <property type="molecule type" value="Genomic_DNA"/>
</dbReference>
<feature type="transmembrane region" description="Helical" evidence="1">
    <location>
        <begin position="29"/>
        <end position="46"/>
    </location>
</feature>
<evidence type="ECO:0000313" key="3">
    <source>
        <dbReference type="Proteomes" id="UP000019103"/>
    </source>
</evidence>
<accession>W4IVZ5</accession>
<organism evidence="2 3">
    <name type="scientific">Plasmodium falciparum (isolate Palo Alto / Uganda)</name>
    <dbReference type="NCBI Taxonomy" id="57270"/>
    <lineage>
        <taxon>Eukaryota</taxon>
        <taxon>Sar</taxon>
        <taxon>Alveolata</taxon>
        <taxon>Apicomplexa</taxon>
        <taxon>Aconoidasida</taxon>
        <taxon>Haemosporida</taxon>
        <taxon>Plasmodiidae</taxon>
        <taxon>Plasmodium</taxon>
        <taxon>Plasmodium (Laverania)</taxon>
    </lineage>
</organism>
<sequence>MYYIIKKKYGFNLTFKSRRKYKICKNKKLLLYYTYDIYIIQLIHFLKNNNSLYFIKICNNIKEVMLMNKRIKIIFIRYSSNLMCDGVVKDNDIIYSIKWL</sequence>
<dbReference type="AlphaFoldDB" id="W4IVZ5"/>
<dbReference type="Proteomes" id="UP000019103">
    <property type="component" value="Unassembled WGS sequence"/>
</dbReference>
<keyword evidence="1" id="KW-0472">Membrane</keyword>
<dbReference type="OMA" id="YTYDIYI"/>
<protein>
    <submittedName>
        <fullName evidence="2">Uncharacterized protein</fullName>
    </submittedName>
</protein>
<keyword evidence="1" id="KW-0812">Transmembrane</keyword>
<reference evidence="2 3" key="2">
    <citation type="submission" date="2013-02" db="EMBL/GenBank/DDBJ databases">
        <title>The Genome Sequence of Plasmodium falciparum Palo Alto/Uganda.</title>
        <authorList>
            <consortium name="The Broad Institute Genome Sequencing Platform"/>
            <consortium name="The Broad Institute Genome Sequencing Center for Infectious Disease"/>
            <person name="Neafsey D."/>
            <person name="Cheeseman I."/>
            <person name="Volkman S."/>
            <person name="Adams J."/>
            <person name="Walker B."/>
            <person name="Young S.K."/>
            <person name="Zeng Q."/>
            <person name="Gargeya S."/>
            <person name="Fitzgerald M."/>
            <person name="Haas B."/>
            <person name="Abouelleil A."/>
            <person name="Alvarado L."/>
            <person name="Arachchi H.M."/>
            <person name="Berlin A.M."/>
            <person name="Chapman S.B."/>
            <person name="Dewar J."/>
            <person name="Goldberg J."/>
            <person name="Griggs A."/>
            <person name="Gujja S."/>
            <person name="Hansen M."/>
            <person name="Howarth C."/>
            <person name="Imamovic A."/>
            <person name="Larimer J."/>
            <person name="McCowan C."/>
            <person name="Murphy C."/>
            <person name="Neiman D."/>
            <person name="Pearson M."/>
            <person name="Priest M."/>
            <person name="Roberts A."/>
            <person name="Saif S."/>
            <person name="Shea T."/>
            <person name="Sisk P."/>
            <person name="Sykes S."/>
            <person name="Wortman J."/>
            <person name="Nusbaum C."/>
            <person name="Birren B."/>
        </authorList>
    </citation>
    <scope>NUCLEOTIDE SEQUENCE [LARGE SCALE GENOMIC DNA]</scope>
    <source>
        <strain evidence="2 3">Palo Alto/Uganda</strain>
    </source>
</reference>
<evidence type="ECO:0000313" key="2">
    <source>
        <dbReference type="EMBL" id="ETW54180.1"/>
    </source>
</evidence>